<dbReference type="EMBL" id="SMTF01000010">
    <property type="protein sequence ID" value="TDK23149.1"/>
    <property type="molecule type" value="Genomic_DNA"/>
</dbReference>
<dbReference type="Pfam" id="PF05593">
    <property type="entry name" value="RHS_repeat"/>
    <property type="match status" value="1"/>
</dbReference>
<evidence type="ECO:0000313" key="6">
    <source>
        <dbReference type="Proteomes" id="UP000294796"/>
    </source>
</evidence>
<evidence type="ECO:0000256" key="1">
    <source>
        <dbReference type="ARBA" id="ARBA00022737"/>
    </source>
</evidence>
<dbReference type="Gene3D" id="3.90.930.1">
    <property type="match status" value="1"/>
</dbReference>
<proteinExistence type="predicted"/>
<dbReference type="PANTHER" id="PTHR32305">
    <property type="match status" value="1"/>
</dbReference>
<keyword evidence="6" id="KW-1185">Reference proteome</keyword>
<feature type="domain" description="Teneurin-like YD-shell" evidence="4">
    <location>
        <begin position="818"/>
        <end position="1186"/>
    </location>
</feature>
<evidence type="ECO:0000256" key="2">
    <source>
        <dbReference type="SAM" id="MobiDB-lite"/>
    </source>
</evidence>
<keyword evidence="1" id="KW-0677">Repeat</keyword>
<dbReference type="NCBIfam" id="TIGR03696">
    <property type="entry name" value="Rhs_assc_core"/>
    <property type="match status" value="1"/>
</dbReference>
<dbReference type="Gene3D" id="2.180.10.10">
    <property type="entry name" value="RHS repeat-associated core"/>
    <property type="match status" value="4"/>
</dbReference>
<comment type="caution">
    <text evidence="5">The sequence shown here is derived from an EMBL/GenBank/DDBJ whole genome shotgun (WGS) entry which is preliminary data.</text>
</comment>
<evidence type="ECO:0000259" key="3">
    <source>
        <dbReference type="Pfam" id="PF20148"/>
    </source>
</evidence>
<dbReference type="Pfam" id="PF25023">
    <property type="entry name" value="TEN_YD-shell"/>
    <property type="match status" value="2"/>
</dbReference>
<dbReference type="InterPro" id="IPR056823">
    <property type="entry name" value="TEN-like_YD-shell"/>
</dbReference>
<dbReference type="OrthoDB" id="9816400at2"/>
<feature type="domain" description="DUF6531" evidence="3">
    <location>
        <begin position="167"/>
        <end position="218"/>
    </location>
</feature>
<dbReference type="Pfam" id="PF20148">
    <property type="entry name" value="DUF6531"/>
    <property type="match status" value="1"/>
</dbReference>
<dbReference type="InterPro" id="IPR006530">
    <property type="entry name" value="YD"/>
</dbReference>
<protein>
    <submittedName>
        <fullName evidence="5">RHS repeat protein</fullName>
    </submittedName>
</protein>
<dbReference type="NCBIfam" id="TIGR01643">
    <property type="entry name" value="YD_repeat_2x"/>
    <property type="match status" value="4"/>
</dbReference>
<reference evidence="5 6" key="1">
    <citation type="submission" date="2019-03" db="EMBL/GenBank/DDBJ databases">
        <title>Luteimonas zhaokaii sp.nov., isolated from the rectal contents of Plateau pika in Yushu, Qinghai Province, China.</title>
        <authorList>
            <person name="Zhang G."/>
        </authorList>
    </citation>
    <scope>NUCLEOTIDE SEQUENCE [LARGE SCALE GENOMIC DNA]</scope>
    <source>
        <strain evidence="5 6">B9</strain>
    </source>
</reference>
<gene>
    <name evidence="5" type="ORF">E2F46_12370</name>
</gene>
<evidence type="ECO:0000313" key="5">
    <source>
        <dbReference type="EMBL" id="TDK23149.1"/>
    </source>
</evidence>
<dbReference type="InterPro" id="IPR022385">
    <property type="entry name" value="Rhs_assc_core"/>
</dbReference>
<sequence>MPAKNGRMQRMPSLDCSSPEVYLHILRQPRVAKGPSGTVTRSSPTRALKDQVMSTLSSTGSRQSDVRRVVTGGLTLLLLLTQTSVPIFASESQQQDGGGRKPDYTDRTTVTGTRGSSGGSANLNRVFFNPNGGGGGGLSSPAVPATPERMEAPDGCKNSELPNETNSPVVIASGNKVLDETDFATADGVFVFTRTYSKQSTGNGFGTHWMHPFAYTLTGTQRPGYGMCPPGYPPYGEPCPLGNRFTHILAHRPDGVSYRYTWNSSTLRYEDSRPESTTWIEEDEVWTDSVGGYDISTGAFRLRREDGGIEAYSGNGRILSLRDIRDVGYTFTYGLMGNGPLQTVTHTSGRQISLTFASGRFTSVTAPGGKVYTYGYDGLRLTSVTYPDSLGVKTYHYENASQPNALTGYSIDGVRKTRYAYKADGRVDWSGREGAVERDTFAYGTDFTDVTNALGYTTRYNFTNVGGIKRVSSVSRPASTACAGGTAATEYGTNTYVAREVDFLGHRTFNTWNNRGQLQEKRSGVGPAPGNSTANQYRVTYGWDTARNLMTRESHYGKSGSIQSEVLYTYHPDLPATHGRLLQKVERCAPTCASGTKRTTTYTYVIRANRMIQTVTVDGPLAGTGDAVTYQYDTAGNLTSVTNGVGHVTTWSEFNGLGQPGRMVDANGLSTRYTWDAKGRNVTTTVQPTGGDQIWSNVWRSDDQLASTQDPTGLVTTFVYDGIGRRTEVRMQSAQQAGATDRIVLDYNALSQVTRRRAGYSGTPDGALMTTLDQYYEYDTAGYLKRSIGNNGQQRIYDYNGNGQIAGWVDAAGYGETYLYNSRGQLSLQVDALSGNTTMGYDVLGRLSSVTDPRGKVTSYVYNGFGDLLTQVSPDSGTTSLTYNAEGQLATVTRNDGSQLAYQYDALGRVYYIGNAQVRRGYSYDWCENGVGRLCGYETADTANILTLTHHGYMQQGQLRVRRDLNYTIGSDDWTVYSYDPAGRIAGIAYPSGTSVGYGYAHGRLSVIQATIAGTTHNVATGMIHQPFGQLARMNYGNGVIKERAYDLDGRMTITHDHGFVGHTLHYNNRDQIASIHNWARPYENVDYAYDPLGRLSHIANGHHGSQNLYYDANGNRTQHDWWVPESGYMAVVPYAVDPNSNRAHDQHIAYAYDARGNRLSQSVFGTTATYAYDAFNHLQNVSRDAAVAYPSPGAQYTQHYPAGTTTYTTNAIDQRVAKSGPLGSSRSIYAGQTQLLAEVNVGAWSDYIWMGNEPIAMVRNNQLYYFHNDHLGRPEIITNSARQHVWHASNFAFDRHVTYSSIGHVNLGFPGQYFDAETGFWHNGFRTYDSRLGRYLQSDPIGLAGGLNTYAYAHGNPVSRVDPLGLDDFNLIPTNEPMHGWVNNYQDGQNILSIAVHGMPGRFLVNGQLITGQQLFDHLNKNPAFREQLKRADVIQLNSCRVGKTDASGYNAASDFANAAGKPTYAPEVWSWRRPDGSFFLGGAIGGQSVNGWDFSHHGNLVFLPGGGP</sequence>
<feature type="domain" description="Teneurin-like YD-shell" evidence="4">
    <location>
        <begin position="1256"/>
        <end position="1340"/>
    </location>
</feature>
<dbReference type="PANTHER" id="PTHR32305:SF15">
    <property type="entry name" value="PROTEIN RHSA-RELATED"/>
    <property type="match status" value="1"/>
</dbReference>
<name>A0A4R5TQY0_9GAMM</name>
<dbReference type="PRINTS" id="PR00394">
    <property type="entry name" value="RHSPROTEIN"/>
</dbReference>
<evidence type="ECO:0000259" key="4">
    <source>
        <dbReference type="Pfam" id="PF25023"/>
    </source>
</evidence>
<feature type="region of interest" description="Disordered" evidence="2">
    <location>
        <begin position="90"/>
        <end position="167"/>
    </location>
</feature>
<organism evidence="5 6">
    <name type="scientific">Luteimonas aestuarii</name>
    <dbReference type="NCBI Taxonomy" id="453837"/>
    <lineage>
        <taxon>Bacteria</taxon>
        <taxon>Pseudomonadati</taxon>
        <taxon>Pseudomonadota</taxon>
        <taxon>Gammaproteobacteria</taxon>
        <taxon>Lysobacterales</taxon>
        <taxon>Lysobacteraceae</taxon>
        <taxon>Luteimonas</taxon>
    </lineage>
</organism>
<dbReference type="InterPro" id="IPR050708">
    <property type="entry name" value="T6SS_VgrG/RHS"/>
</dbReference>
<dbReference type="InterPro" id="IPR031325">
    <property type="entry name" value="RHS_repeat"/>
</dbReference>
<accession>A0A4R5TQY0</accession>
<dbReference type="Proteomes" id="UP000294796">
    <property type="component" value="Unassembled WGS sequence"/>
</dbReference>
<dbReference type="InterPro" id="IPR045351">
    <property type="entry name" value="DUF6531"/>
</dbReference>